<dbReference type="InterPro" id="IPR000073">
    <property type="entry name" value="AB_hydrolase_1"/>
</dbReference>
<organism evidence="2 3">
    <name type="scientific">Zhenpiania hominis</name>
    <dbReference type="NCBI Taxonomy" id="2763644"/>
    <lineage>
        <taxon>Bacteria</taxon>
        <taxon>Bacillati</taxon>
        <taxon>Bacillota</taxon>
        <taxon>Clostridia</taxon>
        <taxon>Peptostreptococcales</taxon>
        <taxon>Anaerovoracaceae</taxon>
        <taxon>Zhenpiania</taxon>
    </lineage>
</organism>
<keyword evidence="2" id="KW-0378">Hydrolase</keyword>
<accession>A0A923NKF0</accession>
<comment type="caution">
    <text evidence="2">The sequence shown here is derived from an EMBL/GenBank/DDBJ whole genome shotgun (WGS) entry which is preliminary data.</text>
</comment>
<dbReference type="InterPro" id="IPR029058">
    <property type="entry name" value="AB_hydrolase_fold"/>
</dbReference>
<dbReference type="RefSeq" id="WP_187302808.1">
    <property type="nucleotide sequence ID" value="NZ_CBCTON010000007.1"/>
</dbReference>
<evidence type="ECO:0000313" key="2">
    <source>
        <dbReference type="EMBL" id="MBC6679702.1"/>
    </source>
</evidence>
<dbReference type="SUPFAM" id="SSF53474">
    <property type="entry name" value="alpha/beta-Hydrolases"/>
    <property type="match status" value="1"/>
</dbReference>
<dbReference type="PANTHER" id="PTHR46331:SF2">
    <property type="entry name" value="VALACYCLOVIR HYDROLASE"/>
    <property type="match status" value="1"/>
</dbReference>
<keyword evidence="3" id="KW-1185">Reference proteome</keyword>
<dbReference type="EMBL" id="JACRYT010000006">
    <property type="protein sequence ID" value="MBC6679702.1"/>
    <property type="molecule type" value="Genomic_DNA"/>
</dbReference>
<dbReference type="Gene3D" id="3.40.50.1820">
    <property type="entry name" value="alpha/beta hydrolase"/>
    <property type="match status" value="1"/>
</dbReference>
<dbReference type="Pfam" id="PF00561">
    <property type="entry name" value="Abhydrolase_1"/>
    <property type="match status" value="1"/>
</dbReference>
<proteinExistence type="predicted"/>
<dbReference type="PANTHER" id="PTHR46331">
    <property type="entry name" value="VALACYCLOVIR HYDROLASE"/>
    <property type="match status" value="1"/>
</dbReference>
<evidence type="ECO:0000259" key="1">
    <source>
        <dbReference type="Pfam" id="PF00561"/>
    </source>
</evidence>
<reference evidence="2" key="1">
    <citation type="submission" date="2020-08" db="EMBL/GenBank/DDBJ databases">
        <title>Genome public.</title>
        <authorList>
            <person name="Liu C."/>
            <person name="Sun Q."/>
        </authorList>
    </citation>
    <scope>NUCLEOTIDE SEQUENCE</scope>
    <source>
        <strain evidence="2">BX12</strain>
    </source>
</reference>
<dbReference type="GO" id="GO:0017171">
    <property type="term" value="F:serine hydrolase activity"/>
    <property type="evidence" value="ECO:0007669"/>
    <property type="project" value="TreeGrafter"/>
</dbReference>
<feature type="domain" description="AB hydrolase-1" evidence="1">
    <location>
        <begin position="20"/>
        <end position="145"/>
    </location>
</feature>
<dbReference type="AlphaFoldDB" id="A0A923NKF0"/>
<protein>
    <submittedName>
        <fullName evidence="2">Alpha/beta fold hydrolase</fullName>
    </submittedName>
</protein>
<evidence type="ECO:0000313" key="3">
    <source>
        <dbReference type="Proteomes" id="UP000602647"/>
    </source>
</evidence>
<gene>
    <name evidence="2" type="ORF">H9L42_07665</name>
</gene>
<name>A0A923NKF0_9FIRM</name>
<dbReference type="Proteomes" id="UP000602647">
    <property type="component" value="Unassembled WGS sequence"/>
</dbReference>
<sequence>MILAVGAVELFYEKQGKGRPLILLHGNGEDHHIFDESVDALAKEWTVYRPDSRGHGQSSPVREFHYQDMAEDIISMIEELQLVRPCLYGFSDGGITGLLIAAQRPDLLSGLIISGANLNPKGLKRFPLWMYRAAWFFSRSPKLRLMLTEPNLSQEDLARISVPVWVTAGQRDVIRKEHTKRIAEAIPVSGLRIAQGESHSSYVLRGSTFLPIIQEGLCFVRQRETLRWQKSAHGDPEEK</sequence>